<gene>
    <name evidence="2" type="ORF">ACFYV7_39470</name>
</gene>
<organism evidence="2 3">
    <name type="scientific">Nocardia suismassiliense</name>
    <dbReference type="NCBI Taxonomy" id="2077092"/>
    <lineage>
        <taxon>Bacteria</taxon>
        <taxon>Bacillati</taxon>
        <taxon>Actinomycetota</taxon>
        <taxon>Actinomycetes</taxon>
        <taxon>Mycobacteriales</taxon>
        <taxon>Nocardiaceae</taxon>
        <taxon>Nocardia</taxon>
    </lineage>
</organism>
<name>A0ABW6R766_9NOCA</name>
<evidence type="ECO:0000256" key="1">
    <source>
        <dbReference type="SAM" id="Phobius"/>
    </source>
</evidence>
<feature type="transmembrane region" description="Helical" evidence="1">
    <location>
        <begin position="12"/>
        <end position="38"/>
    </location>
</feature>
<keyword evidence="1" id="KW-1133">Transmembrane helix</keyword>
<keyword evidence="3" id="KW-1185">Reference proteome</keyword>
<protein>
    <submittedName>
        <fullName evidence="2">Uncharacterized protein</fullName>
    </submittedName>
</protein>
<evidence type="ECO:0000313" key="2">
    <source>
        <dbReference type="EMBL" id="MFF3228922.1"/>
    </source>
</evidence>
<comment type="caution">
    <text evidence="2">The sequence shown here is derived from an EMBL/GenBank/DDBJ whole genome shotgun (WGS) entry which is preliminary data.</text>
</comment>
<accession>A0ABW6R766</accession>
<dbReference type="EMBL" id="JBIAPI010000016">
    <property type="protein sequence ID" value="MFF3228922.1"/>
    <property type="molecule type" value="Genomic_DNA"/>
</dbReference>
<sequence length="40" mass="4056">MAGNQTKDEREKIMLGPLLTAVVTALTSGLVSVVTALLGG</sequence>
<dbReference type="Proteomes" id="UP001601948">
    <property type="component" value="Unassembled WGS sequence"/>
</dbReference>
<reference evidence="2 3" key="1">
    <citation type="submission" date="2024-10" db="EMBL/GenBank/DDBJ databases">
        <title>The Natural Products Discovery Center: Release of the First 8490 Sequenced Strains for Exploring Actinobacteria Biosynthetic Diversity.</title>
        <authorList>
            <person name="Kalkreuter E."/>
            <person name="Kautsar S.A."/>
            <person name="Yang D."/>
            <person name="Bader C.D."/>
            <person name="Teijaro C.N."/>
            <person name="Fluegel L."/>
            <person name="Davis C.M."/>
            <person name="Simpson J.R."/>
            <person name="Lauterbach L."/>
            <person name="Steele A.D."/>
            <person name="Gui C."/>
            <person name="Meng S."/>
            <person name="Li G."/>
            <person name="Viehrig K."/>
            <person name="Ye F."/>
            <person name="Su P."/>
            <person name="Kiefer A.F."/>
            <person name="Nichols A."/>
            <person name="Cepeda A.J."/>
            <person name="Yan W."/>
            <person name="Fan B."/>
            <person name="Jiang Y."/>
            <person name="Adhikari A."/>
            <person name="Zheng C.-J."/>
            <person name="Schuster L."/>
            <person name="Cowan T.M."/>
            <person name="Smanski M.J."/>
            <person name="Chevrette M.G."/>
            <person name="De Carvalho L.P.S."/>
            <person name="Shen B."/>
        </authorList>
    </citation>
    <scope>NUCLEOTIDE SEQUENCE [LARGE SCALE GENOMIC DNA]</scope>
    <source>
        <strain evidence="2 3">NPDC003040</strain>
    </source>
</reference>
<evidence type="ECO:0000313" key="3">
    <source>
        <dbReference type="Proteomes" id="UP001601948"/>
    </source>
</evidence>
<keyword evidence="1" id="KW-0472">Membrane</keyword>
<proteinExistence type="predicted"/>
<keyword evidence="1" id="KW-0812">Transmembrane</keyword>
<dbReference type="RefSeq" id="WP_387726103.1">
    <property type="nucleotide sequence ID" value="NZ_JBIAPI010000016.1"/>
</dbReference>